<sequence>MHSSIRIAFLVVAALTSTVLASFVSKDGNQYCTSLNEKCNICIADCEPAFDNPNYQICIRKFCKGPNKYCTKYQAQSKNAADCMMAKRSVAG</sequence>
<reference evidence="2 3" key="1">
    <citation type="submission" date="2016-11" db="EMBL/GenBank/DDBJ databases">
        <authorList>
            <person name="Jaros S."/>
            <person name="Januszkiewicz K."/>
            <person name="Wedrychowicz H."/>
        </authorList>
    </citation>
    <scope>NUCLEOTIDE SEQUENCE [LARGE SCALE GENOMIC DNA]</scope>
</reference>
<keyword evidence="1" id="KW-0732">Signal</keyword>
<keyword evidence="3" id="KW-1185">Reference proteome</keyword>
<evidence type="ECO:0000313" key="3">
    <source>
        <dbReference type="Proteomes" id="UP000249464"/>
    </source>
</evidence>
<dbReference type="Proteomes" id="UP000249464">
    <property type="component" value="Unassembled WGS sequence"/>
</dbReference>
<feature type="chain" id="PRO_5016082721" evidence="1">
    <location>
        <begin position="22"/>
        <end position="92"/>
    </location>
</feature>
<gene>
    <name evidence="2" type="primary">BQ5605_C009g05785</name>
    <name evidence="2" type="ORF">BQ5605_C009G05785</name>
</gene>
<protein>
    <submittedName>
        <fullName evidence="2">BQ5605_C009g05785 protein</fullName>
    </submittedName>
</protein>
<dbReference type="EMBL" id="FQNC01000049">
    <property type="protein sequence ID" value="SGY85872.1"/>
    <property type="molecule type" value="Genomic_DNA"/>
</dbReference>
<proteinExistence type="predicted"/>
<evidence type="ECO:0000313" key="2">
    <source>
        <dbReference type="EMBL" id="SGY85872.1"/>
    </source>
</evidence>
<feature type="signal peptide" evidence="1">
    <location>
        <begin position="1"/>
        <end position="21"/>
    </location>
</feature>
<name>A0A2X0P9H7_9BASI</name>
<dbReference type="AlphaFoldDB" id="A0A2X0P9H7"/>
<accession>A0A2X0P9H7</accession>
<evidence type="ECO:0000256" key="1">
    <source>
        <dbReference type="SAM" id="SignalP"/>
    </source>
</evidence>
<organism evidence="2 3">
    <name type="scientific">Microbotryum silenes-dioicae</name>
    <dbReference type="NCBI Taxonomy" id="796604"/>
    <lineage>
        <taxon>Eukaryota</taxon>
        <taxon>Fungi</taxon>
        <taxon>Dikarya</taxon>
        <taxon>Basidiomycota</taxon>
        <taxon>Pucciniomycotina</taxon>
        <taxon>Microbotryomycetes</taxon>
        <taxon>Microbotryales</taxon>
        <taxon>Microbotryaceae</taxon>
        <taxon>Microbotryum</taxon>
    </lineage>
</organism>